<feature type="compositionally biased region" description="Low complexity" evidence="1">
    <location>
        <begin position="202"/>
        <end position="213"/>
    </location>
</feature>
<feature type="region of interest" description="Disordered" evidence="1">
    <location>
        <begin position="251"/>
        <end position="325"/>
    </location>
</feature>
<evidence type="ECO:0000313" key="4">
    <source>
        <dbReference type="Proteomes" id="UP000226431"/>
    </source>
</evidence>
<dbReference type="PROSITE" id="PS50090">
    <property type="entry name" value="MYB_LIKE"/>
    <property type="match status" value="1"/>
</dbReference>
<accession>A0A2C5ZMW4</accession>
<dbReference type="InterPro" id="IPR001005">
    <property type="entry name" value="SANT/Myb"/>
</dbReference>
<gene>
    <name evidence="3" type="ORF">CDD80_5</name>
</gene>
<feature type="compositionally biased region" description="Low complexity" evidence="1">
    <location>
        <begin position="135"/>
        <end position="156"/>
    </location>
</feature>
<dbReference type="InterPro" id="IPR009057">
    <property type="entry name" value="Homeodomain-like_sf"/>
</dbReference>
<name>A0A2C5ZMW4_9HYPO</name>
<feature type="compositionally biased region" description="Low complexity" evidence="1">
    <location>
        <begin position="1"/>
        <end position="19"/>
    </location>
</feature>
<feature type="compositionally biased region" description="Acidic residues" evidence="1">
    <location>
        <begin position="104"/>
        <end position="117"/>
    </location>
</feature>
<dbReference type="Gene3D" id="1.10.10.60">
    <property type="entry name" value="Homeodomain-like"/>
    <property type="match status" value="1"/>
</dbReference>
<sequence length="443" mass="48418">MASYGSQASSSGDSGASRSDAPRVGQNCTVPGSSKDDNPSKMLTKLAAAAFKASDAGDSSSPEPESSEDESGSECLKKRHGRVAKHACLKYGGKMACLKTAAEQDQESSDSQPEEAAEPASGQVKRKRFKKSKQARAAARKAAMAVDSSSSATSGSDMENNNELELSDKNDDASTEPSTPGAASVNGDSPDEKELNHLDGLSEAASSAYSDSWSISEDRLLQGMKQSGETLTWRDIGNALGKTKKEVKARWKLLQRRKDKNDMGATSSEPDEGSQDQADNGAADDEADDDDEDPYQMEEGYKSSSESAPFILPGEEDDSDDEYDTHIHYGWPEQARQDSRYLHNHIRRDLYPSEINPEPDEFFGEHDCDVLASVHSRHEQAKWLEMQANFVNATGRMIPLWVFRDKCEAAKRREEAEASGSRNNDVEDWVDGVEDEDLDDPQH</sequence>
<feature type="region of interest" description="Disordered" evidence="1">
    <location>
        <begin position="100"/>
        <end position="213"/>
    </location>
</feature>
<proteinExistence type="predicted"/>
<feature type="compositionally biased region" description="Acidic residues" evidence="1">
    <location>
        <begin position="282"/>
        <end position="296"/>
    </location>
</feature>
<feature type="compositionally biased region" description="Low complexity" evidence="1">
    <location>
        <begin position="47"/>
        <end position="64"/>
    </location>
</feature>
<evidence type="ECO:0000256" key="1">
    <source>
        <dbReference type="SAM" id="MobiDB-lite"/>
    </source>
</evidence>
<feature type="domain" description="Myb-like" evidence="2">
    <location>
        <begin position="205"/>
        <end position="255"/>
    </location>
</feature>
<feature type="region of interest" description="Disordered" evidence="1">
    <location>
        <begin position="1"/>
        <end position="81"/>
    </location>
</feature>
<organism evidence="3 4">
    <name type="scientific">Ophiocordyceps camponoti-rufipedis</name>
    <dbReference type="NCBI Taxonomy" id="2004952"/>
    <lineage>
        <taxon>Eukaryota</taxon>
        <taxon>Fungi</taxon>
        <taxon>Dikarya</taxon>
        <taxon>Ascomycota</taxon>
        <taxon>Pezizomycotina</taxon>
        <taxon>Sordariomycetes</taxon>
        <taxon>Hypocreomycetidae</taxon>
        <taxon>Hypocreales</taxon>
        <taxon>Ophiocordycipitaceae</taxon>
        <taxon>Ophiocordyceps</taxon>
    </lineage>
</organism>
<dbReference type="AlphaFoldDB" id="A0A2C5ZMW4"/>
<feature type="compositionally biased region" description="Acidic residues" evidence="1">
    <location>
        <begin position="314"/>
        <end position="323"/>
    </location>
</feature>
<comment type="caution">
    <text evidence="3">The sequence shown here is derived from an EMBL/GenBank/DDBJ whole genome shotgun (WGS) entry which is preliminary data.</text>
</comment>
<feature type="compositionally biased region" description="Acidic residues" evidence="1">
    <location>
        <begin position="426"/>
        <end position="443"/>
    </location>
</feature>
<keyword evidence="4" id="KW-1185">Reference proteome</keyword>
<dbReference type="SUPFAM" id="SSF46689">
    <property type="entry name" value="Homeodomain-like"/>
    <property type="match status" value="1"/>
</dbReference>
<feature type="compositionally biased region" description="Basic residues" evidence="1">
    <location>
        <begin position="124"/>
        <end position="134"/>
    </location>
</feature>
<reference evidence="3 4" key="1">
    <citation type="submission" date="2017-06" db="EMBL/GenBank/DDBJ databases">
        <title>Ant-infecting Ophiocordyceps genomes reveal a high diversity of potential behavioral manipulation genes and a possible major role for enterotoxins.</title>
        <authorList>
            <person name="De Bekker C."/>
            <person name="Evans H.C."/>
            <person name="Brachmann A."/>
            <person name="Hughes D.P."/>
        </authorList>
    </citation>
    <scope>NUCLEOTIDE SEQUENCE [LARGE SCALE GENOMIC DNA]</scope>
    <source>
        <strain evidence="3 4">Map16</strain>
    </source>
</reference>
<dbReference type="EMBL" id="NJES01000001">
    <property type="protein sequence ID" value="PHH81173.1"/>
    <property type="molecule type" value="Genomic_DNA"/>
</dbReference>
<protein>
    <recommendedName>
        <fullName evidence="2">Myb-like domain-containing protein</fullName>
    </recommendedName>
</protein>
<evidence type="ECO:0000313" key="3">
    <source>
        <dbReference type="EMBL" id="PHH81173.1"/>
    </source>
</evidence>
<dbReference type="OrthoDB" id="5154006at2759"/>
<feature type="region of interest" description="Disordered" evidence="1">
    <location>
        <begin position="227"/>
        <end position="246"/>
    </location>
</feature>
<evidence type="ECO:0000259" key="2">
    <source>
        <dbReference type="PROSITE" id="PS50090"/>
    </source>
</evidence>
<dbReference type="Proteomes" id="UP000226431">
    <property type="component" value="Unassembled WGS sequence"/>
</dbReference>
<feature type="region of interest" description="Disordered" evidence="1">
    <location>
        <begin position="412"/>
        <end position="443"/>
    </location>
</feature>